<gene>
    <name evidence="2" type="ORF">AWZ03_003753</name>
</gene>
<evidence type="ECO:0000313" key="3">
    <source>
        <dbReference type="Proteomes" id="UP000295192"/>
    </source>
</evidence>
<sequence length="155" mass="17571">MKCFKFKCKVRSWPTERVSEEGSGKECQTVWTAWTDNCFGSDWRKQSQNNLNDLAKITLPSPSSAWLRLQQQQRLRLRLRLRLRHPPVTPSSFLMPVSAAPAANRRPRRVWSDCDGGGIESKLQKPNSTNAGAQFGINNEAQSTDGRWQLEPSNG</sequence>
<comment type="caution">
    <text evidence="2">The sequence shown here is derived from an EMBL/GenBank/DDBJ whole genome shotgun (WGS) entry which is preliminary data.</text>
</comment>
<evidence type="ECO:0000313" key="2">
    <source>
        <dbReference type="EMBL" id="TDG49765.1"/>
    </source>
</evidence>
<accession>A0A484BPF8</accession>
<reference evidence="2 3" key="1">
    <citation type="journal article" date="2019" name="J. Hered.">
        <title>An Improved Genome Assembly for Drosophila navojoa, the Basal Species in the mojavensis Cluster.</title>
        <authorList>
            <person name="Vanderlinde T."/>
            <person name="Dupim E.G."/>
            <person name="Nazario-Yepiz N.O."/>
            <person name="Carvalho A.B."/>
        </authorList>
    </citation>
    <scope>NUCLEOTIDE SEQUENCE [LARGE SCALE GENOMIC DNA]</scope>
    <source>
        <strain evidence="2">Navoj_Jal97</strain>
        <tissue evidence="2">Whole organism</tissue>
    </source>
</reference>
<dbReference type="AlphaFoldDB" id="A0A484BPF8"/>
<dbReference type="Proteomes" id="UP000295192">
    <property type="component" value="Unassembled WGS sequence"/>
</dbReference>
<dbReference type="EMBL" id="LSRL02000020">
    <property type="protein sequence ID" value="TDG49765.1"/>
    <property type="molecule type" value="Genomic_DNA"/>
</dbReference>
<feature type="region of interest" description="Disordered" evidence="1">
    <location>
        <begin position="90"/>
        <end position="155"/>
    </location>
</feature>
<feature type="compositionally biased region" description="Polar residues" evidence="1">
    <location>
        <begin position="124"/>
        <end position="155"/>
    </location>
</feature>
<protein>
    <submittedName>
        <fullName evidence="2">Uncharacterized protein</fullName>
    </submittedName>
</protein>
<evidence type="ECO:0000256" key="1">
    <source>
        <dbReference type="SAM" id="MobiDB-lite"/>
    </source>
</evidence>
<name>A0A484BPF8_DRONA</name>
<keyword evidence="3" id="KW-1185">Reference proteome</keyword>
<organism evidence="2 3">
    <name type="scientific">Drosophila navojoa</name>
    <name type="common">Fruit fly</name>
    <dbReference type="NCBI Taxonomy" id="7232"/>
    <lineage>
        <taxon>Eukaryota</taxon>
        <taxon>Metazoa</taxon>
        <taxon>Ecdysozoa</taxon>
        <taxon>Arthropoda</taxon>
        <taxon>Hexapoda</taxon>
        <taxon>Insecta</taxon>
        <taxon>Pterygota</taxon>
        <taxon>Neoptera</taxon>
        <taxon>Endopterygota</taxon>
        <taxon>Diptera</taxon>
        <taxon>Brachycera</taxon>
        <taxon>Muscomorpha</taxon>
        <taxon>Ephydroidea</taxon>
        <taxon>Drosophilidae</taxon>
        <taxon>Drosophila</taxon>
    </lineage>
</organism>
<proteinExistence type="predicted"/>